<feature type="compositionally biased region" description="Basic and acidic residues" evidence="1">
    <location>
        <begin position="27"/>
        <end position="48"/>
    </location>
</feature>
<name>A0ABY6U5Q4_BIOOC</name>
<keyword evidence="3" id="KW-1185">Reference proteome</keyword>
<evidence type="ECO:0000256" key="1">
    <source>
        <dbReference type="SAM" id="MobiDB-lite"/>
    </source>
</evidence>
<accession>A0ABY6U5Q4</accession>
<dbReference type="EMBL" id="CABFNS010000737">
    <property type="protein sequence ID" value="VUC25553.1"/>
    <property type="molecule type" value="Genomic_DNA"/>
</dbReference>
<reference evidence="2 3" key="1">
    <citation type="submission" date="2019-06" db="EMBL/GenBank/DDBJ databases">
        <authorList>
            <person name="Broberg M."/>
        </authorList>
    </citation>
    <scope>NUCLEOTIDE SEQUENCE [LARGE SCALE GENOMIC DNA]</scope>
</reference>
<protein>
    <submittedName>
        <fullName evidence="2">Uncharacterized protein</fullName>
    </submittedName>
</protein>
<feature type="region of interest" description="Disordered" evidence="1">
    <location>
        <begin position="1"/>
        <end position="85"/>
    </location>
</feature>
<gene>
    <name evidence="2" type="ORF">CLO192961_LOCUS172173</name>
</gene>
<evidence type="ECO:0000313" key="3">
    <source>
        <dbReference type="Proteomes" id="UP000766486"/>
    </source>
</evidence>
<feature type="compositionally biased region" description="Polar residues" evidence="1">
    <location>
        <begin position="15"/>
        <end position="26"/>
    </location>
</feature>
<sequence length="140" mass="15434">MIFLHQTPFKDPVSSGANGAKLNTPQTDDHPHVDDKSHSTHNDTKIPDKASQQQGDRRESDNRNSQGGKTSTVHPVIDVDKSHDAQTIDIDNNDRIYNDDRIHNVNSGNRLDSGSHIDDVTALLLWIVATPSLIHQATVS</sequence>
<organism evidence="2 3">
    <name type="scientific">Bionectria ochroleuca</name>
    <name type="common">Gliocladium roseum</name>
    <dbReference type="NCBI Taxonomy" id="29856"/>
    <lineage>
        <taxon>Eukaryota</taxon>
        <taxon>Fungi</taxon>
        <taxon>Dikarya</taxon>
        <taxon>Ascomycota</taxon>
        <taxon>Pezizomycotina</taxon>
        <taxon>Sordariomycetes</taxon>
        <taxon>Hypocreomycetidae</taxon>
        <taxon>Hypocreales</taxon>
        <taxon>Bionectriaceae</taxon>
        <taxon>Clonostachys</taxon>
    </lineage>
</organism>
<comment type="caution">
    <text evidence="2">The sequence shown here is derived from an EMBL/GenBank/DDBJ whole genome shotgun (WGS) entry which is preliminary data.</text>
</comment>
<dbReference type="Proteomes" id="UP000766486">
    <property type="component" value="Unassembled WGS sequence"/>
</dbReference>
<feature type="compositionally biased region" description="Polar residues" evidence="1">
    <location>
        <begin position="63"/>
        <end position="73"/>
    </location>
</feature>
<evidence type="ECO:0000313" key="2">
    <source>
        <dbReference type="EMBL" id="VUC25553.1"/>
    </source>
</evidence>
<proteinExistence type="predicted"/>